<sequence length="113" mass="13474">MEWNIFRKEINDFLSSLGVREDKLIGPFFIKPKILEDQSVFDQTFKNKLLMYLYEDVEKYASGKVFSDNVSRFSDLLKMYEKGINIFDSVFEIKNEALYDRLNIAEESEEYRS</sequence>
<dbReference type="AlphaFoldDB" id="A0A1G8LAU8"/>
<organism evidence="1 2">
    <name type="scientific">Natribacillus halophilus</name>
    <dbReference type="NCBI Taxonomy" id="549003"/>
    <lineage>
        <taxon>Bacteria</taxon>
        <taxon>Bacillati</taxon>
        <taxon>Bacillota</taxon>
        <taxon>Bacilli</taxon>
        <taxon>Bacillales</taxon>
        <taxon>Bacillaceae</taxon>
        <taxon>Natribacillus</taxon>
    </lineage>
</organism>
<keyword evidence="2" id="KW-1185">Reference proteome</keyword>
<reference evidence="1 2" key="1">
    <citation type="submission" date="2016-10" db="EMBL/GenBank/DDBJ databases">
        <authorList>
            <person name="de Groot N.N."/>
        </authorList>
    </citation>
    <scope>NUCLEOTIDE SEQUENCE [LARGE SCALE GENOMIC DNA]</scope>
    <source>
        <strain evidence="1 2">DSM 21771</strain>
    </source>
</reference>
<evidence type="ECO:0000313" key="2">
    <source>
        <dbReference type="Proteomes" id="UP000198853"/>
    </source>
</evidence>
<dbReference type="Proteomes" id="UP000198853">
    <property type="component" value="Unassembled WGS sequence"/>
</dbReference>
<accession>A0A1G8LAU8</accession>
<name>A0A1G8LAU8_9BACI</name>
<dbReference type="RefSeq" id="WP_090396420.1">
    <property type="nucleotide sequence ID" value="NZ_FNEN01000003.1"/>
</dbReference>
<gene>
    <name evidence="1" type="ORF">SAMN04488123_1031</name>
</gene>
<dbReference type="EMBL" id="FNEN01000003">
    <property type="protein sequence ID" value="SDI52766.1"/>
    <property type="molecule type" value="Genomic_DNA"/>
</dbReference>
<dbReference type="OrthoDB" id="9781481at2"/>
<evidence type="ECO:0000313" key="1">
    <source>
        <dbReference type="EMBL" id="SDI52766.1"/>
    </source>
</evidence>
<protein>
    <submittedName>
        <fullName evidence="1">Uncharacterized protein</fullName>
    </submittedName>
</protein>
<proteinExistence type="predicted"/>